<dbReference type="RefSeq" id="XP_014674298.1">
    <property type="nucleotide sequence ID" value="XM_014818812.1"/>
</dbReference>
<dbReference type="InterPro" id="IPR011993">
    <property type="entry name" value="PH-like_dom_sf"/>
</dbReference>
<evidence type="ECO:0000256" key="2">
    <source>
        <dbReference type="SAM" id="MobiDB-lite"/>
    </source>
</evidence>
<dbReference type="SUPFAM" id="SSF47923">
    <property type="entry name" value="Ypt/Rab-GAP domain of gyp1p"/>
    <property type="match status" value="1"/>
</dbReference>
<dbReference type="Pfam" id="PF00640">
    <property type="entry name" value="PID"/>
    <property type="match status" value="1"/>
</dbReference>
<gene>
    <name evidence="6" type="primary">LOC106814501</name>
</gene>
<dbReference type="SMART" id="SM00164">
    <property type="entry name" value="TBC"/>
    <property type="match status" value="1"/>
</dbReference>
<sequence length="633" mass="71633">MKTVKKSIKAAIAEGKSWNQELHSFLLNYRATPRRSFCRRLISEPGCDVDMASYRIHRILFCARGHMNSSEARCFAFTCSHGDSIDTTIFQCHVFRCEIPEAVGKVLMSFANAFRRVPRLPSSGPTYSPGDPLFKFEVSLEVKEEDGKGSYAVCPKDKSCFKLRRNLEKKLVLSVQQTAGFRELVIERCFGLLISPGRNVKNSDMHLLDMVAMGTAAEGKQYVISGVWNPADHAFDVLNTETSKDTRVFMTVAVDLVIVGIQEPVRFIVETKAKIFPQNERFWYYAKRSLTEQFFLKLKEDENSGGSGEQHTYLVVSIESATDIERRKSMLPLSTPHPPATSASTGSMSTLGDNDDDSDADEPLMSGSGDVSKDCTEGELEDWAEVLSRWHQNLKQRPSKLTALVRRGIPEALRGEVWQLLAGCTHDEEQEMFESYRILITNDSPCEQVIARDIHRTFPAHDFFKEAGGLGQDSLFKLSKAYSVYDEEIGYCQGQSFLAAALLLHIPEEQAFCILVKIMFEYGHRNIFRQNFEELHLKFYQLERLIEVGKVLMSFANAFRRVPRLPSSGPTYSPGDPLFKFEVSLEVKEEDGKGSYAVCPKDKSCFKLRRNLEKKLVLSVQQTAGFRELVIER</sequence>
<feature type="domain" description="Rab-GAP TBC" evidence="4">
    <location>
        <begin position="408"/>
        <end position="633"/>
    </location>
</feature>
<dbReference type="InterPro" id="IPR035969">
    <property type="entry name" value="Rab-GAP_TBC_sf"/>
</dbReference>
<reference evidence="6" key="1">
    <citation type="submission" date="2025-08" db="UniProtKB">
        <authorList>
            <consortium name="RefSeq"/>
        </authorList>
    </citation>
    <scope>IDENTIFICATION</scope>
</reference>
<feature type="region of interest" description="Disordered" evidence="2">
    <location>
        <begin position="330"/>
        <end position="375"/>
    </location>
</feature>
<dbReference type="PANTHER" id="PTHR47219:SF9">
    <property type="entry name" value="GTPASE ACTIVATING PROTEIN AND CENTROSOME-ASSOCIATED, ISOFORM B"/>
    <property type="match status" value="1"/>
</dbReference>
<dbReference type="InterPro" id="IPR000195">
    <property type="entry name" value="Rab-GAP-TBC_dom"/>
</dbReference>
<evidence type="ECO:0000256" key="1">
    <source>
        <dbReference type="ARBA" id="ARBA00022468"/>
    </source>
</evidence>
<dbReference type="InterPro" id="IPR022164">
    <property type="entry name" value="Kinesin-like"/>
</dbReference>
<feature type="compositionally biased region" description="Acidic residues" evidence="2">
    <location>
        <begin position="353"/>
        <end position="362"/>
    </location>
</feature>
<evidence type="ECO:0000259" key="3">
    <source>
        <dbReference type="PROSITE" id="PS01179"/>
    </source>
</evidence>
<dbReference type="Proteomes" id="UP000695022">
    <property type="component" value="Unplaced"/>
</dbReference>
<dbReference type="PROSITE" id="PS50086">
    <property type="entry name" value="TBC_RABGAP"/>
    <property type="match status" value="1"/>
</dbReference>
<keyword evidence="1" id="KW-0343">GTPase activation</keyword>
<evidence type="ECO:0000313" key="6">
    <source>
        <dbReference type="RefSeq" id="XP_014674298.1"/>
    </source>
</evidence>
<dbReference type="GeneID" id="106814501"/>
<dbReference type="Gene3D" id="2.30.29.30">
    <property type="entry name" value="Pleckstrin-homology domain (PH domain)/Phosphotyrosine-binding domain (PTB)"/>
    <property type="match status" value="1"/>
</dbReference>
<dbReference type="Pfam" id="PF00566">
    <property type="entry name" value="RabGAP-TBC"/>
    <property type="match status" value="1"/>
</dbReference>
<organism evidence="5 6">
    <name type="scientific">Priapulus caudatus</name>
    <name type="common">Priapulid worm</name>
    <dbReference type="NCBI Taxonomy" id="37621"/>
    <lineage>
        <taxon>Eukaryota</taxon>
        <taxon>Metazoa</taxon>
        <taxon>Ecdysozoa</taxon>
        <taxon>Scalidophora</taxon>
        <taxon>Priapulida</taxon>
        <taxon>Priapulimorpha</taxon>
        <taxon>Priapulimorphida</taxon>
        <taxon>Priapulidae</taxon>
        <taxon>Priapulus</taxon>
    </lineage>
</organism>
<dbReference type="InterPro" id="IPR050302">
    <property type="entry name" value="Rab_GAP_TBC_domain"/>
</dbReference>
<evidence type="ECO:0000259" key="4">
    <source>
        <dbReference type="PROSITE" id="PS50086"/>
    </source>
</evidence>
<protein>
    <submittedName>
        <fullName evidence="6">Rab GTPase-activating protein 1-like</fullName>
    </submittedName>
</protein>
<dbReference type="SUPFAM" id="SSF50729">
    <property type="entry name" value="PH domain-like"/>
    <property type="match status" value="1"/>
</dbReference>
<dbReference type="Gene3D" id="1.10.10.750">
    <property type="entry name" value="Ypt/Rab-GAP domain of gyp1p, domain 1"/>
    <property type="match status" value="1"/>
</dbReference>
<feature type="compositionally biased region" description="Polar residues" evidence="2">
    <location>
        <begin position="341"/>
        <end position="352"/>
    </location>
</feature>
<name>A0ABM1EQ27_PRICU</name>
<evidence type="ECO:0000313" key="5">
    <source>
        <dbReference type="Proteomes" id="UP000695022"/>
    </source>
</evidence>
<dbReference type="PANTHER" id="PTHR47219">
    <property type="entry name" value="RAB GTPASE-ACTIVATING PROTEIN 1-LIKE"/>
    <property type="match status" value="1"/>
</dbReference>
<feature type="domain" description="PID" evidence="3">
    <location>
        <begin position="51"/>
        <end position="114"/>
    </location>
</feature>
<dbReference type="InterPro" id="IPR006020">
    <property type="entry name" value="PTB/PI_dom"/>
</dbReference>
<proteinExistence type="predicted"/>
<accession>A0ABM1EQ27</accession>
<dbReference type="Pfam" id="PF12473">
    <property type="entry name" value="DUF3694"/>
    <property type="match status" value="1"/>
</dbReference>
<keyword evidence="5" id="KW-1185">Reference proteome</keyword>
<dbReference type="Gene3D" id="1.10.8.270">
    <property type="entry name" value="putative rabgap domain of human tbc1 domain family member 14 like domains"/>
    <property type="match status" value="1"/>
</dbReference>
<dbReference type="PROSITE" id="PS01179">
    <property type="entry name" value="PID"/>
    <property type="match status" value="1"/>
</dbReference>